<reference evidence="1 2" key="1">
    <citation type="submission" date="2016-03" db="EMBL/GenBank/DDBJ databases">
        <title>Photobacterium proteolyticum sp. nov. a protease producing bacterium isolated from ocean sediments of Laizhou Bay.</title>
        <authorList>
            <person name="Li Y."/>
        </authorList>
    </citation>
    <scope>NUCLEOTIDE SEQUENCE [LARGE SCALE GENOMIC DNA]</scope>
    <source>
        <strain evidence="1 2">R-40508</strain>
    </source>
</reference>
<dbReference type="Proteomes" id="UP000078503">
    <property type="component" value="Unassembled WGS sequence"/>
</dbReference>
<protein>
    <submittedName>
        <fullName evidence="1">Methanol oxidase, glmU</fullName>
    </submittedName>
</protein>
<dbReference type="InterPro" id="IPR036866">
    <property type="entry name" value="RibonucZ/Hydroxyglut_hydro"/>
</dbReference>
<comment type="caution">
    <text evidence="1">The sequence shown here is derived from an EMBL/GenBank/DDBJ whole genome shotgun (WGS) entry which is preliminary data.</text>
</comment>
<dbReference type="PANTHER" id="PTHR33835">
    <property type="entry name" value="YALI0C07656P"/>
    <property type="match status" value="1"/>
</dbReference>
<keyword evidence="2" id="KW-1185">Reference proteome</keyword>
<dbReference type="SUPFAM" id="SSF56281">
    <property type="entry name" value="Metallo-hydrolase/oxidoreductase"/>
    <property type="match status" value="1"/>
</dbReference>
<dbReference type="OrthoDB" id="450111at2"/>
<proteinExistence type="predicted"/>
<dbReference type="PANTHER" id="PTHR33835:SF1">
    <property type="entry name" value="METALLO-BETA-LACTAMASE DOMAIN-CONTAINING PROTEIN"/>
    <property type="match status" value="1"/>
</dbReference>
<name>A0A178K785_9GAMM</name>
<organism evidence="1 2">
    <name type="scientific">Photobacterium jeanii</name>
    <dbReference type="NCBI Taxonomy" id="858640"/>
    <lineage>
        <taxon>Bacteria</taxon>
        <taxon>Pseudomonadati</taxon>
        <taxon>Pseudomonadota</taxon>
        <taxon>Gammaproteobacteria</taxon>
        <taxon>Vibrionales</taxon>
        <taxon>Vibrionaceae</taxon>
        <taxon>Photobacterium</taxon>
    </lineage>
</organism>
<dbReference type="Pfam" id="PF14234">
    <property type="entry name" value="DUF4336"/>
    <property type="match status" value="1"/>
</dbReference>
<dbReference type="InterPro" id="IPR025638">
    <property type="entry name" value="DUF4336"/>
</dbReference>
<accession>A0A178K785</accession>
<dbReference type="STRING" id="858640.A3K86_16155"/>
<dbReference type="RefSeq" id="WP_068333407.1">
    <property type="nucleotide sequence ID" value="NZ_LVHF01000029.1"/>
</dbReference>
<evidence type="ECO:0000313" key="2">
    <source>
        <dbReference type="Proteomes" id="UP000078503"/>
    </source>
</evidence>
<evidence type="ECO:0000313" key="1">
    <source>
        <dbReference type="EMBL" id="OAN13190.1"/>
    </source>
</evidence>
<gene>
    <name evidence="1" type="ORF">A3K86_16155</name>
</gene>
<dbReference type="EMBL" id="LVHF01000029">
    <property type="protein sequence ID" value="OAN13190.1"/>
    <property type="molecule type" value="Genomic_DNA"/>
</dbReference>
<dbReference type="AlphaFoldDB" id="A0A178K785"/>
<sequence length="236" mass="27107">MLIEWCRDRIWYQDIPLKVSGIPVGARMTVVKLADNKLLIHSPIQLTTQLQLALSKLGQVHAIVTPNMSHHLFLSEWWLAYPDAYFFAPPGLQQKRSDLIFDDALSAQTPSLWRDQLFQTLVRGSDSMEEVVFCDPQSQTLILGDTLVWLKNSTNLLSISLAILNGCYYKPAMPFYWRVSFQDKTRLRQSLQEILTWPFERIILSHGQLIPENGKQYFADAFAWALKSPSPIITNK</sequence>